<dbReference type="EMBL" id="CP002831">
    <property type="protein sequence ID" value="AFC22798.1"/>
    <property type="molecule type" value="Genomic_DNA"/>
</dbReference>
<dbReference type="RefSeq" id="WP_014373050.1">
    <property type="nucleotide sequence ID" value="NC_016940.1"/>
</dbReference>
<evidence type="ECO:0000313" key="1">
    <source>
        <dbReference type="EMBL" id="AFC22798.1"/>
    </source>
</evidence>
<dbReference type="Proteomes" id="UP000007519">
    <property type="component" value="Chromosome"/>
</dbReference>
<reference evidence="1 2" key="1">
    <citation type="journal article" date="2012" name="Stand. Genomic Sci.">
        <title>Complete genome sequencing and analysis of Saprospira grandis str. Lewin, a predatory marine bacterium.</title>
        <authorList>
            <person name="Saw J.H."/>
            <person name="Yuryev A."/>
            <person name="Kanbe M."/>
            <person name="Hou S."/>
            <person name="Young A.G."/>
            <person name="Aizawa S."/>
            <person name="Alam M."/>
        </authorList>
    </citation>
    <scope>NUCLEOTIDE SEQUENCE [LARGE SCALE GENOMIC DNA]</scope>
    <source>
        <strain evidence="1 2">Lewin</strain>
    </source>
</reference>
<dbReference type="KEGG" id="sgn:SGRA_0053"/>
<dbReference type="STRING" id="984262.SGRA_0053"/>
<evidence type="ECO:0000313" key="2">
    <source>
        <dbReference type="Proteomes" id="UP000007519"/>
    </source>
</evidence>
<name>H6L4B9_SAPGL</name>
<sequence length="160" mass="18725">MRKLLKISLILLLLSCSNTKDRYKGTVDRIHIVCHGPIKRDFESYKQEDFYIDYYLPIPKTQNGDLENANVILLGAARLCDTDRMQMYNPTNLKNAIIEEAQLYRVRGIALYLFRDEPEEYFKDNLAFAKRGQIIIENEHISYAYSIDSSTRFVFVEEGK</sequence>
<organism evidence="1 2">
    <name type="scientific">Saprospira grandis (strain Lewin)</name>
    <dbReference type="NCBI Taxonomy" id="984262"/>
    <lineage>
        <taxon>Bacteria</taxon>
        <taxon>Pseudomonadati</taxon>
        <taxon>Bacteroidota</taxon>
        <taxon>Saprospiria</taxon>
        <taxon>Saprospirales</taxon>
        <taxon>Saprospiraceae</taxon>
        <taxon>Saprospira</taxon>
    </lineage>
</organism>
<dbReference type="AlphaFoldDB" id="H6L4B9"/>
<protein>
    <submittedName>
        <fullName evidence="1">Uncharacterized protein</fullName>
    </submittedName>
</protein>
<dbReference type="HOGENOM" id="CLU_1650930_0_0_10"/>
<gene>
    <name evidence="1" type="ordered locus">SGRA_0053</name>
</gene>
<accession>H6L4B9</accession>
<proteinExistence type="predicted"/>
<keyword evidence="2" id="KW-1185">Reference proteome</keyword>